<dbReference type="Proteomes" id="UP001162992">
    <property type="component" value="Chromosome 16"/>
</dbReference>
<accession>A0ACC2BAI8</accession>
<organism evidence="1 2">
    <name type="scientific">Diphasiastrum complanatum</name>
    <name type="common">Issler's clubmoss</name>
    <name type="synonym">Lycopodium complanatum</name>
    <dbReference type="NCBI Taxonomy" id="34168"/>
    <lineage>
        <taxon>Eukaryota</taxon>
        <taxon>Viridiplantae</taxon>
        <taxon>Streptophyta</taxon>
        <taxon>Embryophyta</taxon>
        <taxon>Tracheophyta</taxon>
        <taxon>Lycopodiopsida</taxon>
        <taxon>Lycopodiales</taxon>
        <taxon>Lycopodiaceae</taxon>
        <taxon>Lycopodioideae</taxon>
        <taxon>Diphasiastrum</taxon>
    </lineage>
</organism>
<sequence>MQQNMAAVPQPSEQVRELLQNLKVDSQVQSEDRTEFMQIPPVQEGNPANNIGNASAATGRAPIPSSNSPLQGMPGSNMYYAANGYVVPHGIVYDYGHAGYETPVAGEWEENGRFIGVEGMELHSPGIYGENSSVVFHPSGLSYASQPPYGSFSPGPHMPTMGLDGQLYGPSAFQYHGHIYHQSVPPGTQFMPAGPSGAVTTELPVSGSREPGPPGVDLSSGVIAARNSLPLGPRPGVPLPAIPPHGPYPRGILPVALHNSVTQDMRAPYEGLRSGAPSWPDPAKNADRRKVPVASAAMQTTGSQTFSSASYSTQIRPAPPIQLRFPTRQSQKAAPTVASPNLGTGVRGRNYTPAARGITSPNGYGRAGRGVGLHAVDSRANGRTWIGVDKSTQQGRGILPLYTGNQNLDILNEQNRGPRTARIRTQRPMPGVSRYLREPGGSSVGTNDVFDLPGKDQHNQPDFRTDYDEARFFVIKSYSEDDVHKSIKYLVWASTPNGNKRLDAAYQDAQIRSATKTGSCPIFMFFSVNASGQFCGVAEMTGSVDFSKSMDFWQQDKWNGRFPVKWHIIKDVPNIHFRHIILENNDNKPVTNSRDTQEVKFDQGIEMLNIFKKFTARTSILDDFHFYEARERVLQEKRGRSQMQLQQHLRLVYQSSNELEQGQVNESSNQSRFEKSNDGTIGSESSAIGALAEPGVKGSTTAHTGIHPAPLVSIPSKTSGESTMNNDGELEADLLVSAVANMKIQEKDGVADGAESDQHV</sequence>
<proteinExistence type="predicted"/>
<evidence type="ECO:0000313" key="1">
    <source>
        <dbReference type="EMBL" id="KAJ7526799.1"/>
    </source>
</evidence>
<dbReference type="EMBL" id="CM055107">
    <property type="protein sequence ID" value="KAJ7526799.1"/>
    <property type="molecule type" value="Genomic_DNA"/>
</dbReference>
<gene>
    <name evidence="1" type="ORF">O6H91_16G023600</name>
</gene>
<keyword evidence="2" id="KW-1185">Reference proteome</keyword>
<comment type="caution">
    <text evidence="1">The sequence shown here is derived from an EMBL/GenBank/DDBJ whole genome shotgun (WGS) entry which is preliminary data.</text>
</comment>
<name>A0ACC2BAI8_DIPCM</name>
<reference evidence="2" key="1">
    <citation type="journal article" date="2024" name="Proc. Natl. Acad. Sci. U.S.A.">
        <title>Extraordinary preservation of gene collinearity over three hundred million years revealed in homosporous lycophytes.</title>
        <authorList>
            <person name="Li C."/>
            <person name="Wickell D."/>
            <person name="Kuo L.Y."/>
            <person name="Chen X."/>
            <person name="Nie B."/>
            <person name="Liao X."/>
            <person name="Peng D."/>
            <person name="Ji J."/>
            <person name="Jenkins J."/>
            <person name="Williams M."/>
            <person name="Shu S."/>
            <person name="Plott C."/>
            <person name="Barry K."/>
            <person name="Rajasekar S."/>
            <person name="Grimwood J."/>
            <person name="Han X."/>
            <person name="Sun S."/>
            <person name="Hou Z."/>
            <person name="He W."/>
            <person name="Dai G."/>
            <person name="Sun C."/>
            <person name="Schmutz J."/>
            <person name="Leebens-Mack J.H."/>
            <person name="Li F.W."/>
            <person name="Wang L."/>
        </authorList>
    </citation>
    <scope>NUCLEOTIDE SEQUENCE [LARGE SCALE GENOMIC DNA]</scope>
    <source>
        <strain evidence="2">cv. PW_Plant_1</strain>
    </source>
</reference>
<evidence type="ECO:0000313" key="2">
    <source>
        <dbReference type="Proteomes" id="UP001162992"/>
    </source>
</evidence>
<protein>
    <submittedName>
        <fullName evidence="1">Uncharacterized protein</fullName>
    </submittedName>
</protein>